<keyword evidence="1" id="KW-1133">Transmembrane helix</keyword>
<dbReference type="AlphaFoldDB" id="A0A8S1Q107"/>
<feature type="transmembrane region" description="Helical" evidence="1">
    <location>
        <begin position="43"/>
        <end position="68"/>
    </location>
</feature>
<evidence type="ECO:0000313" key="2">
    <source>
        <dbReference type="EMBL" id="CAD8109066.1"/>
    </source>
</evidence>
<comment type="caution">
    <text evidence="2">The sequence shown here is derived from an EMBL/GenBank/DDBJ whole genome shotgun (WGS) entry which is preliminary data.</text>
</comment>
<keyword evidence="1" id="KW-0472">Membrane</keyword>
<reference evidence="2" key="1">
    <citation type="submission" date="2021-01" db="EMBL/GenBank/DDBJ databases">
        <authorList>
            <consortium name="Genoscope - CEA"/>
            <person name="William W."/>
        </authorList>
    </citation>
    <scope>NUCLEOTIDE SEQUENCE</scope>
</reference>
<sequence>MYLDASYNRVNILVTSFNYLNLTPRLNNTEHKMIQRQYEYLHALSFVIIYNFYRVFNIILQLLANFLLNEYMERRGVKNLDTVFNFIQFY</sequence>
<gene>
    <name evidence="2" type="ORF">PSON_ATCC_30995.1.T0920218</name>
</gene>
<dbReference type="Proteomes" id="UP000692954">
    <property type="component" value="Unassembled WGS sequence"/>
</dbReference>
<organism evidence="2 3">
    <name type="scientific">Paramecium sonneborni</name>
    <dbReference type="NCBI Taxonomy" id="65129"/>
    <lineage>
        <taxon>Eukaryota</taxon>
        <taxon>Sar</taxon>
        <taxon>Alveolata</taxon>
        <taxon>Ciliophora</taxon>
        <taxon>Intramacronucleata</taxon>
        <taxon>Oligohymenophorea</taxon>
        <taxon>Peniculida</taxon>
        <taxon>Parameciidae</taxon>
        <taxon>Paramecium</taxon>
    </lineage>
</organism>
<keyword evidence="1" id="KW-0812">Transmembrane</keyword>
<dbReference type="EMBL" id="CAJJDN010000092">
    <property type="protein sequence ID" value="CAD8109066.1"/>
    <property type="molecule type" value="Genomic_DNA"/>
</dbReference>
<accession>A0A8S1Q107</accession>
<name>A0A8S1Q107_9CILI</name>
<keyword evidence="3" id="KW-1185">Reference proteome</keyword>
<evidence type="ECO:0000313" key="3">
    <source>
        <dbReference type="Proteomes" id="UP000692954"/>
    </source>
</evidence>
<protein>
    <submittedName>
        <fullName evidence="2">Uncharacterized protein</fullName>
    </submittedName>
</protein>
<proteinExistence type="predicted"/>
<evidence type="ECO:0000256" key="1">
    <source>
        <dbReference type="SAM" id="Phobius"/>
    </source>
</evidence>